<dbReference type="RefSeq" id="WP_138169501.1">
    <property type="nucleotide sequence ID" value="NZ_VAWA01000003.1"/>
</dbReference>
<keyword evidence="4 7" id="KW-1133">Transmembrane helix</keyword>
<name>A0A5R9AKL1_9MICC</name>
<proteinExistence type="predicted"/>
<dbReference type="GO" id="GO:0043682">
    <property type="term" value="F:P-type divalent copper transporter activity"/>
    <property type="evidence" value="ECO:0007669"/>
    <property type="project" value="TreeGrafter"/>
</dbReference>
<evidence type="ECO:0000256" key="7">
    <source>
        <dbReference type="SAM" id="Phobius"/>
    </source>
</evidence>
<dbReference type="EMBL" id="VAWA01000003">
    <property type="protein sequence ID" value="TLP78990.1"/>
    <property type="molecule type" value="Genomic_DNA"/>
</dbReference>
<evidence type="ECO:0000313" key="8">
    <source>
        <dbReference type="EMBL" id="TLP78990.1"/>
    </source>
</evidence>
<dbReference type="Gene3D" id="3.40.50.1000">
    <property type="entry name" value="HAD superfamily/HAD-like"/>
    <property type="match status" value="1"/>
</dbReference>
<sequence length="588" mass="60620">MVTGRRRLVISGLLTAPVVIWAVVPASQLDYWAWVSLALSLTVVFGAGWPVHSGAAQSARRGRVTTDTLASATTVAVLGLSLHALILGDLRDPAARQPWLPLAHPWWTAADAGGTDRAYFEVAAVVTTVVLLGRYLGNRAGVPPGEVGWPTAKSEPPSAASPRVASQDDFAPRHHPCGAFVPSMLLVSTLTAGLWLTFGATHQAAITAAVAVLVVACPGVLALGVATALLAGARRSAQQGIRIRHPAVLTAATRIDTVVMSKTGTVTTGHMQLTALLSARHGGDQDAEPSLLRLAGSLETGSEHPIGRAIVAAAQEAFGSHSGRLPQPQNVRQHHGMGVSGDVEGHRVIVGRQRFMTACGVDLPDAVRDLLTEAQNHGSTTVLVAIDGAFSGVLILSDTVQESSTEALEVLTRLGVEPLLLTGDNEGAARRAAAAVGIGTVVADAPPQEKVALVKTLQAQGRAVAVIGDCVEDAAALVQADLAIGRGVDPGGGTTADPVGAGITVARGDLRSAADAVLLCHRTLRTVRTSIFLTWTYYAAATPLAAFGLLNPSAASAVMVLAGFGVVARSSRLGRCQMAGPRRPTLTE</sequence>
<comment type="caution">
    <text evidence="8">The sequence shown here is derived from an EMBL/GenBank/DDBJ whole genome shotgun (WGS) entry which is preliminary data.</text>
</comment>
<dbReference type="OrthoDB" id="7059309at2"/>
<dbReference type="PANTHER" id="PTHR43520:SF8">
    <property type="entry name" value="P-TYPE CU(+) TRANSPORTER"/>
    <property type="match status" value="1"/>
</dbReference>
<dbReference type="AlphaFoldDB" id="A0A5R9AKL1"/>
<comment type="subcellular location">
    <subcellularLocation>
        <location evidence="1">Membrane</location>
    </subcellularLocation>
</comment>
<dbReference type="Gene3D" id="3.40.1110.10">
    <property type="entry name" value="Calcium-transporting ATPase, cytoplasmic domain N"/>
    <property type="match status" value="1"/>
</dbReference>
<evidence type="ECO:0000256" key="5">
    <source>
        <dbReference type="ARBA" id="ARBA00023136"/>
    </source>
</evidence>
<dbReference type="GO" id="GO:0005524">
    <property type="term" value="F:ATP binding"/>
    <property type="evidence" value="ECO:0007669"/>
    <property type="project" value="InterPro"/>
</dbReference>
<dbReference type="PANTHER" id="PTHR43520">
    <property type="entry name" value="ATP7, ISOFORM B"/>
    <property type="match status" value="1"/>
</dbReference>
<dbReference type="SUPFAM" id="SSF56784">
    <property type="entry name" value="HAD-like"/>
    <property type="match status" value="1"/>
</dbReference>
<dbReference type="NCBIfam" id="TIGR01494">
    <property type="entry name" value="ATPase_P-type"/>
    <property type="match status" value="1"/>
</dbReference>
<dbReference type="GO" id="GO:0005507">
    <property type="term" value="F:copper ion binding"/>
    <property type="evidence" value="ECO:0007669"/>
    <property type="project" value="TreeGrafter"/>
</dbReference>
<protein>
    <submittedName>
        <fullName evidence="8">Cation-translocating P-type ATPase</fullName>
    </submittedName>
</protein>
<dbReference type="GO" id="GO:0055070">
    <property type="term" value="P:copper ion homeostasis"/>
    <property type="evidence" value="ECO:0007669"/>
    <property type="project" value="TreeGrafter"/>
</dbReference>
<dbReference type="GO" id="GO:0016887">
    <property type="term" value="F:ATP hydrolysis activity"/>
    <property type="evidence" value="ECO:0007669"/>
    <property type="project" value="InterPro"/>
</dbReference>
<gene>
    <name evidence="8" type="ORF">FEF27_03825</name>
</gene>
<feature type="transmembrane region" description="Helical" evidence="7">
    <location>
        <begin position="32"/>
        <end position="51"/>
    </location>
</feature>
<dbReference type="InterPro" id="IPR023214">
    <property type="entry name" value="HAD_sf"/>
</dbReference>
<accession>A0A5R9AKL1</accession>
<evidence type="ECO:0000313" key="9">
    <source>
        <dbReference type="Proteomes" id="UP000306544"/>
    </source>
</evidence>
<dbReference type="Proteomes" id="UP000306544">
    <property type="component" value="Unassembled WGS sequence"/>
</dbReference>
<feature type="transmembrane region" description="Helical" evidence="7">
    <location>
        <begin position="556"/>
        <end position="574"/>
    </location>
</feature>
<evidence type="ECO:0000256" key="6">
    <source>
        <dbReference type="SAM" id="MobiDB-lite"/>
    </source>
</evidence>
<dbReference type="PRINTS" id="PR00119">
    <property type="entry name" value="CATATPASE"/>
</dbReference>
<evidence type="ECO:0000256" key="4">
    <source>
        <dbReference type="ARBA" id="ARBA00022989"/>
    </source>
</evidence>
<feature type="transmembrane region" description="Helical" evidence="7">
    <location>
        <begin position="179"/>
        <end position="198"/>
    </location>
</feature>
<keyword evidence="3" id="KW-1278">Translocase</keyword>
<reference evidence="8 9" key="1">
    <citation type="submission" date="2019-05" db="EMBL/GenBank/DDBJ databases">
        <title>Nesterenkonia sp. GY239, isolated from the Southern Atlantic Ocean.</title>
        <authorList>
            <person name="Zhang G."/>
        </authorList>
    </citation>
    <scope>NUCLEOTIDE SEQUENCE [LARGE SCALE GENOMIC DNA]</scope>
    <source>
        <strain evidence="8 9">GY239</strain>
    </source>
</reference>
<dbReference type="InterPro" id="IPR023299">
    <property type="entry name" value="ATPase_P-typ_cyto_dom_N"/>
</dbReference>
<evidence type="ECO:0000256" key="1">
    <source>
        <dbReference type="ARBA" id="ARBA00004370"/>
    </source>
</evidence>
<evidence type="ECO:0000256" key="3">
    <source>
        <dbReference type="ARBA" id="ARBA00022967"/>
    </source>
</evidence>
<organism evidence="8 9">
    <name type="scientific">Nesterenkonia sphaerica</name>
    <dbReference type="NCBI Taxonomy" id="1804988"/>
    <lineage>
        <taxon>Bacteria</taxon>
        <taxon>Bacillati</taxon>
        <taxon>Actinomycetota</taxon>
        <taxon>Actinomycetes</taxon>
        <taxon>Micrococcales</taxon>
        <taxon>Micrococcaceae</taxon>
        <taxon>Nesterenkonia</taxon>
    </lineage>
</organism>
<dbReference type="GO" id="GO:0016020">
    <property type="term" value="C:membrane"/>
    <property type="evidence" value="ECO:0007669"/>
    <property type="project" value="UniProtKB-SubCell"/>
</dbReference>
<dbReference type="Pfam" id="PF00702">
    <property type="entry name" value="Hydrolase"/>
    <property type="match status" value="1"/>
</dbReference>
<keyword evidence="9" id="KW-1185">Reference proteome</keyword>
<feature type="transmembrane region" description="Helical" evidence="7">
    <location>
        <begin position="204"/>
        <end position="232"/>
    </location>
</feature>
<dbReference type="InterPro" id="IPR001757">
    <property type="entry name" value="P_typ_ATPase"/>
</dbReference>
<feature type="region of interest" description="Disordered" evidence="6">
    <location>
        <begin position="146"/>
        <end position="168"/>
    </location>
</feature>
<dbReference type="InterPro" id="IPR036412">
    <property type="entry name" value="HAD-like_sf"/>
</dbReference>
<feature type="transmembrane region" description="Helical" evidence="7">
    <location>
        <begin position="531"/>
        <end position="550"/>
    </location>
</feature>
<evidence type="ECO:0000256" key="2">
    <source>
        <dbReference type="ARBA" id="ARBA00022692"/>
    </source>
</evidence>
<keyword evidence="2 7" id="KW-0812">Transmembrane</keyword>
<keyword evidence="5 7" id="KW-0472">Membrane</keyword>